<organism evidence="1 2">
    <name type="scientific">Pelistega indica</name>
    <dbReference type="NCBI Taxonomy" id="1414851"/>
    <lineage>
        <taxon>Bacteria</taxon>
        <taxon>Pseudomonadati</taxon>
        <taxon>Pseudomonadota</taxon>
        <taxon>Betaproteobacteria</taxon>
        <taxon>Burkholderiales</taxon>
        <taxon>Alcaligenaceae</taxon>
        <taxon>Pelistega</taxon>
    </lineage>
</organism>
<dbReference type="Proteomes" id="UP000018766">
    <property type="component" value="Unassembled WGS sequence"/>
</dbReference>
<gene>
    <name evidence="1" type="ORF">V757_02605</name>
</gene>
<protein>
    <submittedName>
        <fullName evidence="1">Uncharacterized protein</fullName>
    </submittedName>
</protein>
<name>V8G9T7_9BURK</name>
<accession>V8G9T7</accession>
<evidence type="ECO:0000313" key="1">
    <source>
        <dbReference type="EMBL" id="ETD72708.1"/>
    </source>
</evidence>
<evidence type="ECO:0000313" key="2">
    <source>
        <dbReference type="Proteomes" id="UP000018766"/>
    </source>
</evidence>
<dbReference type="EMBL" id="AYSV01000030">
    <property type="protein sequence ID" value="ETD72708.1"/>
    <property type="molecule type" value="Genomic_DNA"/>
</dbReference>
<sequence>MSVDSMIYGDVIEIFIERTVATIAKGTINQQTDTAKVSFEYQA</sequence>
<dbReference type="AlphaFoldDB" id="V8G9T7"/>
<dbReference type="RefSeq" id="WP_023949619.1">
    <property type="nucleotide sequence ID" value="NZ_AYSV01000030.1"/>
</dbReference>
<proteinExistence type="predicted"/>
<reference evidence="1 2" key="1">
    <citation type="submission" date="2013-11" db="EMBL/GenBank/DDBJ databases">
        <title>Genomic analysis of Pelistega sp. HM-7.</title>
        <authorList>
            <person name="Kumbhare S.V."/>
            <person name="Shetty S.A."/>
            <person name="Sharma O."/>
            <person name="Dhotre D.P."/>
        </authorList>
    </citation>
    <scope>NUCLEOTIDE SEQUENCE [LARGE SCALE GENOMIC DNA]</scope>
    <source>
        <strain evidence="1 2">HM-7</strain>
    </source>
</reference>
<comment type="caution">
    <text evidence="1">The sequence shown here is derived from an EMBL/GenBank/DDBJ whole genome shotgun (WGS) entry which is preliminary data.</text>
</comment>
<keyword evidence="2" id="KW-1185">Reference proteome</keyword>